<protein>
    <submittedName>
        <fullName evidence="1">Uncharacterized protein</fullName>
    </submittedName>
</protein>
<evidence type="ECO:0000313" key="2">
    <source>
        <dbReference type="Proteomes" id="UP000642748"/>
    </source>
</evidence>
<dbReference type="EMBL" id="BONZ01000080">
    <property type="protein sequence ID" value="GIH19412.1"/>
    <property type="molecule type" value="Genomic_DNA"/>
</dbReference>
<organism evidence="1 2">
    <name type="scientific">Rugosimonospora africana</name>
    <dbReference type="NCBI Taxonomy" id="556532"/>
    <lineage>
        <taxon>Bacteria</taxon>
        <taxon>Bacillati</taxon>
        <taxon>Actinomycetota</taxon>
        <taxon>Actinomycetes</taxon>
        <taxon>Micromonosporales</taxon>
        <taxon>Micromonosporaceae</taxon>
        <taxon>Rugosimonospora</taxon>
    </lineage>
</organism>
<evidence type="ECO:0000313" key="1">
    <source>
        <dbReference type="EMBL" id="GIH19412.1"/>
    </source>
</evidence>
<keyword evidence="2" id="KW-1185">Reference proteome</keyword>
<reference evidence="1" key="1">
    <citation type="submission" date="2021-01" db="EMBL/GenBank/DDBJ databases">
        <title>Whole genome shotgun sequence of Rugosimonospora africana NBRC 104875.</title>
        <authorList>
            <person name="Komaki H."/>
            <person name="Tamura T."/>
        </authorList>
    </citation>
    <scope>NUCLEOTIDE SEQUENCE</scope>
    <source>
        <strain evidence="1">NBRC 104875</strain>
    </source>
</reference>
<accession>A0A8J3R0I4</accession>
<name>A0A8J3R0I4_9ACTN</name>
<proteinExistence type="predicted"/>
<comment type="caution">
    <text evidence="1">The sequence shown here is derived from an EMBL/GenBank/DDBJ whole genome shotgun (WGS) entry which is preliminary data.</text>
</comment>
<dbReference type="Proteomes" id="UP000642748">
    <property type="component" value="Unassembled WGS sequence"/>
</dbReference>
<gene>
    <name evidence="1" type="ORF">Raf01_75840</name>
</gene>
<sequence length="59" mass="6875">MPVIHHRLLDVIAAGRARRKARREYAKRFGSQNPFSLAYWSDWRDIHLIGLRAAQALDC</sequence>
<dbReference type="AlphaFoldDB" id="A0A8J3R0I4"/>